<name>A0AAU9NY17_9ASTR</name>
<organism evidence="2 3">
    <name type="scientific">Lactuca virosa</name>
    <dbReference type="NCBI Taxonomy" id="75947"/>
    <lineage>
        <taxon>Eukaryota</taxon>
        <taxon>Viridiplantae</taxon>
        <taxon>Streptophyta</taxon>
        <taxon>Embryophyta</taxon>
        <taxon>Tracheophyta</taxon>
        <taxon>Spermatophyta</taxon>
        <taxon>Magnoliopsida</taxon>
        <taxon>eudicotyledons</taxon>
        <taxon>Gunneridae</taxon>
        <taxon>Pentapetalae</taxon>
        <taxon>asterids</taxon>
        <taxon>campanulids</taxon>
        <taxon>Asterales</taxon>
        <taxon>Asteraceae</taxon>
        <taxon>Cichorioideae</taxon>
        <taxon>Cichorieae</taxon>
        <taxon>Lactucinae</taxon>
        <taxon>Lactuca</taxon>
    </lineage>
</organism>
<evidence type="ECO:0000313" key="3">
    <source>
        <dbReference type="Proteomes" id="UP001157418"/>
    </source>
</evidence>
<gene>
    <name evidence="2" type="ORF">LVIROSA_LOCUS28372</name>
</gene>
<comment type="caution">
    <text evidence="2">The sequence shown here is derived from an EMBL/GenBank/DDBJ whole genome shotgun (WGS) entry which is preliminary data.</text>
</comment>
<proteinExistence type="predicted"/>
<keyword evidence="3" id="KW-1185">Reference proteome</keyword>
<accession>A0AAU9NY17</accession>
<dbReference type="AlphaFoldDB" id="A0AAU9NY17"/>
<feature type="region of interest" description="Disordered" evidence="1">
    <location>
        <begin position="60"/>
        <end position="87"/>
    </location>
</feature>
<feature type="compositionally biased region" description="Basic and acidic residues" evidence="1">
    <location>
        <begin position="73"/>
        <end position="87"/>
    </location>
</feature>
<dbReference type="Proteomes" id="UP001157418">
    <property type="component" value="Unassembled WGS sequence"/>
</dbReference>
<evidence type="ECO:0000256" key="1">
    <source>
        <dbReference type="SAM" id="MobiDB-lite"/>
    </source>
</evidence>
<sequence length="132" mass="15073">MNFSVSSWYIKKTYTSENQKNPPNLHLRNPQELEASPHLQEFENLEKLIRELDPSLGLGFHRVNQSENGDEANSQRDQRDEGERCGGAREAVAHTAYQGARWPLIAATICTSYSSDCDWSLSGVMEDWKWSL</sequence>
<evidence type="ECO:0000313" key="2">
    <source>
        <dbReference type="EMBL" id="CAH1442380.1"/>
    </source>
</evidence>
<reference evidence="2 3" key="1">
    <citation type="submission" date="2022-01" db="EMBL/GenBank/DDBJ databases">
        <authorList>
            <person name="Xiong W."/>
            <person name="Schranz E."/>
        </authorList>
    </citation>
    <scope>NUCLEOTIDE SEQUENCE [LARGE SCALE GENOMIC DNA]</scope>
</reference>
<dbReference type="EMBL" id="CAKMRJ010005412">
    <property type="protein sequence ID" value="CAH1442380.1"/>
    <property type="molecule type" value="Genomic_DNA"/>
</dbReference>
<protein>
    <submittedName>
        <fullName evidence="2">Uncharacterized protein</fullName>
    </submittedName>
</protein>